<dbReference type="EMBL" id="JAKNCT010000010">
    <property type="protein sequence ID" value="MCG5031540.1"/>
    <property type="molecule type" value="Genomic_DNA"/>
</dbReference>
<dbReference type="RefSeq" id="WP_237979341.1">
    <property type="nucleotide sequence ID" value="NZ_JAKNCT010000010.1"/>
</dbReference>
<proteinExistence type="predicted"/>
<reference evidence="1 2" key="1">
    <citation type="submission" date="2022-02" db="EMBL/GenBank/DDBJ databases">
        <title>Mesosutterella porci, a novel member of the family Sutterellaceae from pig feces.</title>
        <authorList>
            <person name="Wylensek D."/>
            <person name="Clavel T."/>
        </authorList>
    </citation>
    <scope>NUCLEOTIDE SEQUENCE [LARGE SCALE GENOMIC DNA]</scope>
    <source>
        <strain evidence="2">oilRF-744-wt-GAM-9</strain>
    </source>
</reference>
<dbReference type="Proteomes" id="UP001297600">
    <property type="component" value="Unassembled WGS sequence"/>
</dbReference>
<evidence type="ECO:0008006" key="3">
    <source>
        <dbReference type="Google" id="ProtNLM"/>
    </source>
</evidence>
<sequence>MERTFNTLDFEHFDAVAADEKWAVEYRQPRCPAVRILIDGRDLNEMIVEAEARFKGEPPRNPDDEYGHESARSLLKELKPSEGWEDEKDYWLELNCCSECGSTGCWGVTAYWVERPGEVVWHHFEHAHRDYPYDFAFHFEKTAYEAAIGKLEAFAHEEELFYAALEKERNQGGAKEGTEPRD</sequence>
<name>A0ABS9MSF3_9BURK</name>
<gene>
    <name evidence="1" type="ORF">MAF45_08805</name>
</gene>
<protein>
    <recommendedName>
        <fullName evidence="3">Phage protein</fullName>
    </recommendedName>
</protein>
<comment type="caution">
    <text evidence="1">The sequence shown here is derived from an EMBL/GenBank/DDBJ whole genome shotgun (WGS) entry which is preliminary data.</text>
</comment>
<evidence type="ECO:0000313" key="2">
    <source>
        <dbReference type="Proteomes" id="UP001297600"/>
    </source>
</evidence>
<accession>A0ABS9MSF3</accession>
<evidence type="ECO:0000313" key="1">
    <source>
        <dbReference type="EMBL" id="MCG5031540.1"/>
    </source>
</evidence>
<keyword evidence="2" id="KW-1185">Reference proteome</keyword>
<organism evidence="1 2">
    <name type="scientific">Mesosutterella porci</name>
    <dbReference type="NCBI Taxonomy" id="2915351"/>
    <lineage>
        <taxon>Bacteria</taxon>
        <taxon>Pseudomonadati</taxon>
        <taxon>Pseudomonadota</taxon>
        <taxon>Betaproteobacteria</taxon>
        <taxon>Burkholderiales</taxon>
        <taxon>Sutterellaceae</taxon>
        <taxon>Mesosutterella</taxon>
    </lineage>
</organism>